<dbReference type="SUPFAM" id="SSF102114">
    <property type="entry name" value="Radical SAM enzymes"/>
    <property type="match status" value="1"/>
</dbReference>
<proteinExistence type="predicted"/>
<dbReference type="SFLD" id="SFLDG01065">
    <property type="entry name" value="anaerobic_coproporphyrinogen-I"/>
    <property type="match status" value="1"/>
</dbReference>
<evidence type="ECO:0000313" key="4">
    <source>
        <dbReference type="EMBL" id="PWE83422.1"/>
    </source>
</evidence>
<name>A0A2U2EGE4_9FIRM</name>
<dbReference type="InterPro" id="IPR007197">
    <property type="entry name" value="rSAM"/>
</dbReference>
<dbReference type="SUPFAM" id="SSF55811">
    <property type="entry name" value="Nudix"/>
    <property type="match status" value="1"/>
</dbReference>
<dbReference type="PANTHER" id="PTHR13932">
    <property type="entry name" value="COPROPORPHYRINIGEN III OXIDASE"/>
    <property type="match status" value="1"/>
</dbReference>
<dbReference type="Gene3D" id="3.90.79.10">
    <property type="entry name" value="Nucleoside Triphosphate Pyrophosphohydrolase"/>
    <property type="match status" value="1"/>
</dbReference>
<dbReference type="SFLD" id="SFLDS00029">
    <property type="entry name" value="Radical_SAM"/>
    <property type="match status" value="1"/>
</dbReference>
<reference evidence="4 5" key="1">
    <citation type="submission" date="2014-09" db="EMBL/GenBank/DDBJ databases">
        <title>Butyrate-producing bacteria isolated from human gut.</title>
        <authorList>
            <person name="Zhang Q."/>
            <person name="Zhao L."/>
        </authorList>
    </citation>
    <scope>NUCLEOTIDE SEQUENCE [LARGE SCALE GENOMIC DNA]</scope>
    <source>
        <strain evidence="4 5">R22</strain>
    </source>
</reference>
<dbReference type="PROSITE" id="PS51462">
    <property type="entry name" value="NUDIX"/>
    <property type="match status" value="1"/>
</dbReference>
<dbReference type="RefSeq" id="WP_109258094.1">
    <property type="nucleotide sequence ID" value="NZ_JAQESI010000014.1"/>
</dbReference>
<dbReference type="AlphaFoldDB" id="A0A2U2EGE4"/>
<dbReference type="GO" id="GO:0051539">
    <property type="term" value="F:4 iron, 4 sulfur cluster binding"/>
    <property type="evidence" value="ECO:0007669"/>
    <property type="project" value="TreeGrafter"/>
</dbReference>
<organism evidence="4 5">
    <name type="scientific">Agathobacter rectalis</name>
    <dbReference type="NCBI Taxonomy" id="39491"/>
    <lineage>
        <taxon>Bacteria</taxon>
        <taxon>Bacillati</taxon>
        <taxon>Bacillota</taxon>
        <taxon>Clostridia</taxon>
        <taxon>Lachnospirales</taxon>
        <taxon>Lachnospiraceae</taxon>
        <taxon>Agathobacter</taxon>
    </lineage>
</organism>
<dbReference type="EMBL" id="JRFS01000017">
    <property type="protein sequence ID" value="PWE83422.1"/>
    <property type="molecule type" value="Genomic_DNA"/>
</dbReference>
<evidence type="ECO:0000259" key="3">
    <source>
        <dbReference type="PROSITE" id="PS51918"/>
    </source>
</evidence>
<dbReference type="GO" id="GO:0006779">
    <property type="term" value="P:porphyrin-containing compound biosynthetic process"/>
    <property type="evidence" value="ECO:0007669"/>
    <property type="project" value="TreeGrafter"/>
</dbReference>
<dbReference type="CDD" id="cd01335">
    <property type="entry name" value="Radical_SAM"/>
    <property type="match status" value="1"/>
</dbReference>
<dbReference type="Pfam" id="PF00293">
    <property type="entry name" value="NUDIX"/>
    <property type="match status" value="1"/>
</dbReference>
<dbReference type="InterPro" id="IPR015797">
    <property type="entry name" value="NUDIX_hydrolase-like_dom_sf"/>
</dbReference>
<protein>
    <recommendedName>
        <fullName evidence="1">Heme chaperone HemW</fullName>
    </recommendedName>
</protein>
<evidence type="ECO:0000256" key="1">
    <source>
        <dbReference type="ARBA" id="ARBA00017228"/>
    </source>
</evidence>
<dbReference type="CDD" id="cd18873">
    <property type="entry name" value="NUDIX_NadM_like"/>
    <property type="match status" value="1"/>
</dbReference>
<dbReference type="Proteomes" id="UP000245905">
    <property type="component" value="Unassembled WGS sequence"/>
</dbReference>
<dbReference type="PANTHER" id="PTHR13932:SF5">
    <property type="entry name" value="RADICAL S-ADENOSYL METHIONINE DOMAIN-CONTAINING PROTEIN 1, MITOCHONDRIAL"/>
    <property type="match status" value="1"/>
</dbReference>
<evidence type="ECO:0000313" key="5">
    <source>
        <dbReference type="Proteomes" id="UP000245905"/>
    </source>
</evidence>
<dbReference type="InterPro" id="IPR000086">
    <property type="entry name" value="NUDIX_hydrolase_dom"/>
</dbReference>
<dbReference type="PROSITE" id="PS51918">
    <property type="entry name" value="RADICAL_SAM"/>
    <property type="match status" value="1"/>
</dbReference>
<dbReference type="InterPro" id="IPR006638">
    <property type="entry name" value="Elp3/MiaA/NifB-like_rSAM"/>
</dbReference>
<dbReference type="GO" id="GO:0003824">
    <property type="term" value="F:catalytic activity"/>
    <property type="evidence" value="ECO:0007669"/>
    <property type="project" value="InterPro"/>
</dbReference>
<feature type="domain" description="Radical SAM core" evidence="3">
    <location>
        <begin position="47"/>
        <end position="271"/>
    </location>
</feature>
<dbReference type="SMART" id="SM00729">
    <property type="entry name" value="Elp3"/>
    <property type="match status" value="1"/>
</dbReference>
<gene>
    <name evidence="4" type="ORF">LD38_09640</name>
</gene>
<dbReference type="InterPro" id="IPR023404">
    <property type="entry name" value="rSAM_horseshoe"/>
</dbReference>
<feature type="domain" description="Nudix hydrolase" evidence="2">
    <location>
        <begin position="467"/>
        <end position="601"/>
    </location>
</feature>
<dbReference type="InterPro" id="IPR058240">
    <property type="entry name" value="rSAM_sf"/>
</dbReference>
<dbReference type="Gene3D" id="3.80.30.20">
    <property type="entry name" value="tm_1862 like domain"/>
    <property type="match status" value="1"/>
</dbReference>
<accession>A0A2U2EGE4</accession>
<dbReference type="Pfam" id="PF04055">
    <property type="entry name" value="Radical_SAM"/>
    <property type="match status" value="1"/>
</dbReference>
<dbReference type="InterPro" id="IPR034505">
    <property type="entry name" value="Coproporphyrinogen-III_oxidase"/>
</dbReference>
<dbReference type="GO" id="GO:0005737">
    <property type="term" value="C:cytoplasm"/>
    <property type="evidence" value="ECO:0007669"/>
    <property type="project" value="TreeGrafter"/>
</dbReference>
<comment type="caution">
    <text evidence="4">The sequence shown here is derived from an EMBL/GenBank/DDBJ whole genome shotgun (WGS) entry which is preliminary data.</text>
</comment>
<evidence type="ECO:0000259" key="2">
    <source>
        <dbReference type="PROSITE" id="PS51462"/>
    </source>
</evidence>
<sequence length="601" mass="68970">MKLESIYDRGIKFHHYCNTAYPLRPNSLAQYEVHDNTAIREVIKKNIEEQDELCLYVHVPFCQSRCKFCEYVVLDKPEEGDADNYVEHLLKEIELYRDIIKNKKIVGYDLGGGTPSYLSIENLTKITESIKKFNLEENMYLSVETTPVIAANDIEKIKALKKLGYNRISMGFQTVSEKLLESLGREGSKSIYEKAVENIRAVGFDRLNIDLMYGFLNQSDEDFANTIKYTIALNPEFITLYRNRYKGTKLESESQGVTLYKVNRQYDIAYNLLKKAGYIANNGKNTFSKIPKDMGTSSYLTKRVINATSYIGFGLGAQSFCGNYLAYNLGCADHMLNKYFDAIDNGIFPINDIADLPIEEVHAKALSVMFYFGFISMKAFKKRFNEDFKDVYGAQIEFLQNHQLMEYVDEDTFMLTDYGAAHLYGIIPLFYSERSINEMFAMSERWLNDKKGEEIFLEKYDRKAYDAPSIAVDLIVLNKDKSKVLLITRGSHPYVNYLALPGGFYQNTDDTIEYAAARELLEETSISVNITEENLVKISSSKARDPRGWVVSIAYMVILNDTDIKPLANTDAISADWYDIKSLEKEKLAFDHYDIIKYALK</sequence>